<gene>
    <name evidence="2" type="ORF">H5410_025814</name>
</gene>
<dbReference type="SUPFAM" id="SSF52047">
    <property type="entry name" value="RNI-like"/>
    <property type="match status" value="1"/>
</dbReference>
<sequence length="662" mass="76777">MASIVCDDILSELPNDIGLNILSCLNLKERATACFVSRNWHYMITSLDNRKFVRTHHDSHKYCGYCYRDKLESCINCHTLRPIIVKLASDNTTITEFYLLVPITLLYFQFSLAVFESRLLTVLHLKYCRIDENDIKNIIPCLKEIYFDHVGISSSTLSNFINTCPFIVELTLMSCSYLYSVSVPHQNQLKKVHMNCCRRYLKEIEIKARNLLEFHLFNSSAELEVDLCACTKLQVLNLNCVNIPHRFRHEVSSIKSLCLPLCKGLNKIKIMSPELESLSLIDVLDLDDAFIVNPILHWFKIFDSFIFQNSCALVCSKLMEVEMGLNYVGAIIKFNDMLSLGTDTTESMEVISHSGNLRSNFEPLRFKNIDLKILMPWIPRYESLIDELISYFYPRALLVLLDELKNWKRKSESSKRCTSIREALSTKGFIWTVYRQPVFVVGRGHSEIASLDGDQTCDHDLSQIGNKSIELQFIASIALDGIFSVLPNDIRQKILSSLVSRKWHHMITSLDDRKFLQTHQARIQRKLRLLTVLYVIYCNVDEDDSKEFHCLKGIYFDHVSISRTTFSHFIDKCPSIVELTLIDCFYLYSILLCPNLNQHKKFEICLSFTCSIHQQNWKFICPLNIKGEFPKSVRMDIVNEATGKMRTEVIQIRYDYVPKYCE</sequence>
<dbReference type="InterPro" id="IPR001810">
    <property type="entry name" value="F-box_dom"/>
</dbReference>
<keyword evidence="3" id="KW-1185">Reference proteome</keyword>
<dbReference type="PANTHER" id="PTHR31639:SF151">
    <property type="entry name" value="F-BOX DOMAIN-CONTAINING PROTEIN"/>
    <property type="match status" value="1"/>
</dbReference>
<name>A0A9J5YV94_SOLCO</name>
<comment type="caution">
    <text evidence="2">The sequence shown here is derived from an EMBL/GenBank/DDBJ whole genome shotgun (WGS) entry which is preliminary data.</text>
</comment>
<dbReference type="Gene3D" id="3.80.10.10">
    <property type="entry name" value="Ribonuclease Inhibitor"/>
    <property type="match status" value="1"/>
</dbReference>
<dbReference type="AlphaFoldDB" id="A0A9J5YV94"/>
<feature type="domain" description="F-box" evidence="1">
    <location>
        <begin position="7"/>
        <end position="55"/>
    </location>
</feature>
<dbReference type="InterPro" id="IPR036047">
    <property type="entry name" value="F-box-like_dom_sf"/>
</dbReference>
<evidence type="ECO:0000259" key="1">
    <source>
        <dbReference type="PROSITE" id="PS50181"/>
    </source>
</evidence>
<dbReference type="Pfam" id="PF00646">
    <property type="entry name" value="F-box"/>
    <property type="match status" value="1"/>
</dbReference>
<organism evidence="2 3">
    <name type="scientific">Solanum commersonii</name>
    <name type="common">Commerson's wild potato</name>
    <name type="synonym">Commerson's nightshade</name>
    <dbReference type="NCBI Taxonomy" id="4109"/>
    <lineage>
        <taxon>Eukaryota</taxon>
        <taxon>Viridiplantae</taxon>
        <taxon>Streptophyta</taxon>
        <taxon>Embryophyta</taxon>
        <taxon>Tracheophyta</taxon>
        <taxon>Spermatophyta</taxon>
        <taxon>Magnoliopsida</taxon>
        <taxon>eudicotyledons</taxon>
        <taxon>Gunneridae</taxon>
        <taxon>Pentapetalae</taxon>
        <taxon>asterids</taxon>
        <taxon>lamiids</taxon>
        <taxon>Solanales</taxon>
        <taxon>Solanaceae</taxon>
        <taxon>Solanoideae</taxon>
        <taxon>Solaneae</taxon>
        <taxon>Solanum</taxon>
    </lineage>
</organism>
<dbReference type="SUPFAM" id="SSF81383">
    <property type="entry name" value="F-box domain"/>
    <property type="match status" value="1"/>
</dbReference>
<evidence type="ECO:0000313" key="2">
    <source>
        <dbReference type="EMBL" id="KAG5604322.1"/>
    </source>
</evidence>
<evidence type="ECO:0000313" key="3">
    <source>
        <dbReference type="Proteomes" id="UP000824120"/>
    </source>
</evidence>
<dbReference type="PANTHER" id="PTHR31639">
    <property type="entry name" value="F-BOX PROTEIN-LIKE"/>
    <property type="match status" value="1"/>
</dbReference>
<dbReference type="EMBL" id="JACXVP010000005">
    <property type="protein sequence ID" value="KAG5604322.1"/>
    <property type="molecule type" value="Genomic_DNA"/>
</dbReference>
<dbReference type="Proteomes" id="UP000824120">
    <property type="component" value="Chromosome 5"/>
</dbReference>
<dbReference type="InterPro" id="IPR055357">
    <property type="entry name" value="LRR_At1g61320_AtMIF1"/>
</dbReference>
<accession>A0A9J5YV94</accession>
<dbReference type="SMART" id="SM00256">
    <property type="entry name" value="FBOX"/>
    <property type="match status" value="1"/>
</dbReference>
<dbReference type="PROSITE" id="PS50181">
    <property type="entry name" value="FBOX"/>
    <property type="match status" value="1"/>
</dbReference>
<dbReference type="Pfam" id="PF23622">
    <property type="entry name" value="LRR_At1g61320_AtMIF1"/>
    <property type="match status" value="1"/>
</dbReference>
<dbReference type="InterPro" id="IPR032675">
    <property type="entry name" value="LRR_dom_sf"/>
</dbReference>
<reference evidence="2 3" key="1">
    <citation type="submission" date="2020-09" db="EMBL/GenBank/DDBJ databases">
        <title>De no assembly of potato wild relative species, Solanum commersonii.</title>
        <authorList>
            <person name="Cho K."/>
        </authorList>
    </citation>
    <scope>NUCLEOTIDE SEQUENCE [LARGE SCALE GENOMIC DNA]</scope>
    <source>
        <strain evidence="2">LZ3.2</strain>
        <tissue evidence="2">Leaf</tissue>
    </source>
</reference>
<protein>
    <recommendedName>
        <fullName evidence="1">F-box domain-containing protein</fullName>
    </recommendedName>
</protein>
<dbReference type="Gene3D" id="1.20.1280.50">
    <property type="match status" value="1"/>
</dbReference>
<proteinExistence type="predicted"/>